<dbReference type="AlphaFoldDB" id="A0A0S4MU13"/>
<keyword evidence="1" id="KW-0472">Membrane</keyword>
<dbReference type="Proteomes" id="UP000320623">
    <property type="component" value="Unassembled WGS sequence"/>
</dbReference>
<feature type="transmembrane region" description="Helical" evidence="1">
    <location>
        <begin position="16"/>
        <end position="33"/>
    </location>
</feature>
<dbReference type="STRING" id="1643428.GCA_001442855_00488"/>
<gene>
    <name evidence="2" type="ORF">JGI1_00502</name>
</gene>
<dbReference type="RefSeq" id="WP_140944300.1">
    <property type="nucleotide sequence ID" value="NZ_FAOO01000003.1"/>
</dbReference>
<keyword evidence="3" id="KW-1185">Reference proteome</keyword>
<accession>A0A0S4MU13</accession>
<protein>
    <recommendedName>
        <fullName evidence="4">PH domain-containing protein</fullName>
    </recommendedName>
</protein>
<organism evidence="2 3">
    <name type="scientific">Candidatus Thermokryptus mobilis</name>
    <dbReference type="NCBI Taxonomy" id="1643428"/>
    <lineage>
        <taxon>Bacteria</taxon>
        <taxon>Pseudomonadati</taxon>
        <taxon>Candidatus Kryptoniota</taxon>
        <taxon>Candidatus Thermokryptus</taxon>
    </lineage>
</organism>
<feature type="transmembrane region" description="Helical" evidence="1">
    <location>
        <begin position="45"/>
        <end position="65"/>
    </location>
</feature>
<evidence type="ECO:0000313" key="2">
    <source>
        <dbReference type="EMBL" id="CUU02482.1"/>
    </source>
</evidence>
<evidence type="ECO:0000256" key="1">
    <source>
        <dbReference type="SAM" id="Phobius"/>
    </source>
</evidence>
<evidence type="ECO:0000313" key="3">
    <source>
        <dbReference type="Proteomes" id="UP000320623"/>
    </source>
</evidence>
<reference evidence="3" key="1">
    <citation type="submission" date="2015-11" db="EMBL/GenBank/DDBJ databases">
        <authorList>
            <person name="Varghese N."/>
        </authorList>
    </citation>
    <scope>NUCLEOTIDE SEQUENCE [LARGE SCALE GENOMIC DNA]</scope>
</reference>
<dbReference type="OrthoDB" id="9813746at2"/>
<keyword evidence="1" id="KW-0812">Transmembrane</keyword>
<evidence type="ECO:0008006" key="4">
    <source>
        <dbReference type="Google" id="ProtNLM"/>
    </source>
</evidence>
<sequence>MIHSGIIYKEEQNPPLWFYLIFIAWLPIFLFFALENPDEIKNPDIIFLVVILALIFELLIIGLIGKLTIIVRWDKILVQVGFLKLIKREIKKSEIKQVRAIDGFSKMQYGIKIFGRTIAYIFWGKGAVEIELNETKPNSLLSKLTTFNKIILTSQNPNRLVEAIMSMS</sequence>
<keyword evidence="1" id="KW-1133">Transmembrane helix</keyword>
<proteinExistence type="predicted"/>
<name>A0A0S4MU13_9BACT</name>
<dbReference type="EMBL" id="FAOO01000003">
    <property type="protein sequence ID" value="CUU02482.1"/>
    <property type="molecule type" value="Genomic_DNA"/>
</dbReference>